<protein>
    <recommendedName>
        <fullName evidence="3">DUF4817 domain-containing protein</fullName>
    </recommendedName>
</protein>
<feature type="domain" description="DUF4817" evidence="3">
    <location>
        <begin position="157"/>
        <end position="199"/>
    </location>
</feature>
<sequence>MSNKQELNYKMEKSLRTFDEKDSVFARAYTPGQRWIPSTIVETTGPLSYRVETPDGKVIRRHADQLRRRRVSQQKNADLEAPEVVPEVIDESQTQPSSTVQEPQAPLRSESGNPELPLRDSASPIPPRLARQRRPPKYLENYVMEYVFNELADMHLILGECRMNCRAAARLYSERFPNRRTPHHTTFALIDRRLREYGSFKKQAINAGRPRQVPPEVEEEILNVVENEPRRSVRSVARQLNVCKTNVHRTLKQQLLKPFHLTPVQELEDLDPYARLQFCRWCSLTGRCPVQSPIIMRNCFLLISSSSSATVLDGSLMNFFPCTCLGISFQYRLYCAGFCLEDRGGFSQCETLPVSILFTIDTNIQVRQYLNEVYKGRWISRGNDAPIKWPPRSLDITPMDFFLWGTLKDKAYDTPVNSPEDLWQRILEAANEIRQIPNVFILGLTFSKRNLKSAAESRRKFLKYCESSHLRSNNNLL</sequence>
<dbReference type="Gene3D" id="3.30.420.10">
    <property type="entry name" value="Ribonuclease H-like superfamily/Ribonuclease H"/>
    <property type="match status" value="1"/>
</dbReference>
<name>A0ABQ9J8I3_9CUCU</name>
<keyword evidence="5" id="KW-1185">Reference proteome</keyword>
<reference evidence="4" key="1">
    <citation type="journal article" date="2023" name="Insect Mol. Biol.">
        <title>Genome sequencing provides insights into the evolution of gene families encoding plant cell wall-degrading enzymes in longhorned beetles.</title>
        <authorList>
            <person name="Shin N.R."/>
            <person name="Okamura Y."/>
            <person name="Kirsch R."/>
            <person name="Pauchet Y."/>
        </authorList>
    </citation>
    <scope>NUCLEOTIDE SEQUENCE</scope>
    <source>
        <strain evidence="4">MMC_N1</strain>
    </source>
</reference>
<organism evidence="4 5">
    <name type="scientific">Molorchus minor</name>
    <dbReference type="NCBI Taxonomy" id="1323400"/>
    <lineage>
        <taxon>Eukaryota</taxon>
        <taxon>Metazoa</taxon>
        <taxon>Ecdysozoa</taxon>
        <taxon>Arthropoda</taxon>
        <taxon>Hexapoda</taxon>
        <taxon>Insecta</taxon>
        <taxon>Pterygota</taxon>
        <taxon>Neoptera</taxon>
        <taxon>Endopterygota</taxon>
        <taxon>Coleoptera</taxon>
        <taxon>Polyphaga</taxon>
        <taxon>Cucujiformia</taxon>
        <taxon>Chrysomeloidea</taxon>
        <taxon>Cerambycidae</taxon>
        <taxon>Lamiinae</taxon>
        <taxon>Monochamini</taxon>
        <taxon>Molorchus</taxon>
    </lineage>
</organism>
<evidence type="ECO:0000256" key="2">
    <source>
        <dbReference type="SAM" id="MobiDB-lite"/>
    </source>
</evidence>
<evidence type="ECO:0000259" key="3">
    <source>
        <dbReference type="Pfam" id="PF16087"/>
    </source>
</evidence>
<accession>A0ABQ9J8I3</accession>
<dbReference type="InterPro" id="IPR009057">
    <property type="entry name" value="Homeodomain-like_sf"/>
</dbReference>
<comment type="caution">
    <text evidence="4">The sequence shown here is derived from an EMBL/GenBank/DDBJ whole genome shotgun (WGS) entry which is preliminary data.</text>
</comment>
<dbReference type="InterPro" id="IPR036397">
    <property type="entry name" value="RNaseH_sf"/>
</dbReference>
<proteinExistence type="predicted"/>
<feature type="compositionally biased region" description="Polar residues" evidence="2">
    <location>
        <begin position="91"/>
        <end position="102"/>
    </location>
</feature>
<dbReference type="Proteomes" id="UP001162164">
    <property type="component" value="Unassembled WGS sequence"/>
</dbReference>
<dbReference type="SUPFAM" id="SSF46689">
    <property type="entry name" value="Homeodomain-like"/>
    <property type="match status" value="1"/>
</dbReference>
<dbReference type="Pfam" id="PF16087">
    <property type="entry name" value="DUF4817"/>
    <property type="match status" value="1"/>
</dbReference>
<dbReference type="InterPro" id="IPR032135">
    <property type="entry name" value="DUF4817"/>
</dbReference>
<dbReference type="EMBL" id="JAPWTJ010001001">
    <property type="protein sequence ID" value="KAJ8974419.1"/>
    <property type="molecule type" value="Genomic_DNA"/>
</dbReference>
<dbReference type="PANTHER" id="PTHR47326:SF1">
    <property type="entry name" value="HTH PSQ-TYPE DOMAIN-CONTAINING PROTEIN"/>
    <property type="match status" value="1"/>
</dbReference>
<evidence type="ECO:0000313" key="4">
    <source>
        <dbReference type="EMBL" id="KAJ8974419.1"/>
    </source>
</evidence>
<feature type="region of interest" description="Disordered" evidence="2">
    <location>
        <begin position="65"/>
        <end position="132"/>
    </location>
</feature>
<evidence type="ECO:0000256" key="1">
    <source>
        <dbReference type="ARBA" id="ARBA00004123"/>
    </source>
</evidence>
<evidence type="ECO:0000313" key="5">
    <source>
        <dbReference type="Proteomes" id="UP001162164"/>
    </source>
</evidence>
<gene>
    <name evidence="4" type="ORF">NQ317_015474</name>
</gene>
<comment type="subcellular location">
    <subcellularLocation>
        <location evidence="1">Nucleus</location>
    </subcellularLocation>
</comment>
<dbReference type="PANTHER" id="PTHR47326">
    <property type="entry name" value="TRANSPOSABLE ELEMENT TC3 TRANSPOSASE-LIKE PROTEIN"/>
    <property type="match status" value="1"/>
</dbReference>